<evidence type="ECO:0000256" key="1">
    <source>
        <dbReference type="ARBA" id="ARBA00022898"/>
    </source>
</evidence>
<evidence type="ECO:0000256" key="4">
    <source>
        <dbReference type="PIRSR" id="PIRSR000390-2"/>
    </source>
</evidence>
<organism evidence="6 7">
    <name type="scientific">Bacteroides xylanisolvens</name>
    <dbReference type="NCBI Taxonomy" id="371601"/>
    <lineage>
        <taxon>Bacteria</taxon>
        <taxon>Pseudomonadati</taxon>
        <taxon>Bacteroidota</taxon>
        <taxon>Bacteroidia</taxon>
        <taxon>Bacteroidales</taxon>
        <taxon>Bacteroidaceae</taxon>
        <taxon>Bacteroides</taxon>
    </lineage>
</organism>
<dbReference type="PANTHER" id="PTHR30244:SF36">
    <property type="entry name" value="3-OXO-GLUCOSE-6-PHOSPHATE:GLUTAMATE AMINOTRANSFERASE"/>
    <property type="match status" value="1"/>
</dbReference>
<dbReference type="Gene3D" id="3.40.640.10">
    <property type="entry name" value="Type I PLP-dependent aspartate aminotransferase-like (Major domain)"/>
    <property type="match status" value="1"/>
</dbReference>
<dbReference type="GO" id="GO:0000271">
    <property type="term" value="P:polysaccharide biosynthetic process"/>
    <property type="evidence" value="ECO:0007669"/>
    <property type="project" value="TreeGrafter"/>
</dbReference>
<comment type="caution">
    <text evidence="6">The sequence shown here is derived from an EMBL/GenBank/DDBJ whole genome shotgun (WGS) entry which is preliminary data.</text>
</comment>
<evidence type="ECO:0000256" key="3">
    <source>
        <dbReference type="PIRSR" id="PIRSR000390-1"/>
    </source>
</evidence>
<dbReference type="PANTHER" id="PTHR30244">
    <property type="entry name" value="TRANSAMINASE"/>
    <property type="match status" value="1"/>
</dbReference>
<keyword evidence="1 4" id="KW-0663">Pyridoxal phosphate</keyword>
<keyword evidence="6" id="KW-0808">Transferase</keyword>
<evidence type="ECO:0000313" key="7">
    <source>
        <dbReference type="Proteomes" id="UP000747074"/>
    </source>
</evidence>
<sequence length="369" mass="41786">MEVRVWGYLKEYAENKEEILKAVEEVFESGQLILGDKVRLFEKSYAAYCGVNYGIGVDNGTNAIILALHSLGIGEGDEVITVANTAIPTVSAIVTAGAIPVFVDIDPETYLMDISKIEAAITSKTRCILPVHLYGQCVDMDPLIEIACRHHLYIIEDCAQAQGALYKGKMAGCLSNVSTTSFYPTKVLGAYGDGGMILTNDEEVSKKLRRLRFYGAERTYYALEHGYNSRLDEVQAAILLTKLPRMESYVDRRNEIAQLYDEMLRETGLVLPRKLAYNRHSYYLYVVRHPSRDIIISKLKERQILLNVSYPWPIHTMKAYSYLGYKDGDLPETELAAKEIFSLPMYPTLTNEEIIYVCEQIQEIMRNLK</sequence>
<dbReference type="GO" id="GO:0030170">
    <property type="term" value="F:pyridoxal phosphate binding"/>
    <property type="evidence" value="ECO:0007669"/>
    <property type="project" value="TreeGrafter"/>
</dbReference>
<protein>
    <submittedName>
        <fullName evidence="6">DegT/DnrJ/EryC1/StrS family aminotransferase</fullName>
    </submittedName>
</protein>
<dbReference type="SUPFAM" id="SSF53383">
    <property type="entry name" value="PLP-dependent transferases"/>
    <property type="match status" value="1"/>
</dbReference>
<dbReference type="InterPro" id="IPR015422">
    <property type="entry name" value="PyrdxlP-dep_Trfase_small"/>
</dbReference>
<feature type="active site" description="Proton acceptor" evidence="3">
    <location>
        <position position="186"/>
    </location>
</feature>
<dbReference type="EMBL" id="DYVL01000229">
    <property type="protein sequence ID" value="HJG14455.1"/>
    <property type="molecule type" value="Genomic_DNA"/>
</dbReference>
<comment type="similarity">
    <text evidence="2 5">Belongs to the DegT/DnrJ/EryC1 family.</text>
</comment>
<reference evidence="6" key="2">
    <citation type="submission" date="2021-09" db="EMBL/GenBank/DDBJ databases">
        <authorList>
            <person name="Gilroy R."/>
        </authorList>
    </citation>
    <scope>NUCLEOTIDE SEQUENCE</scope>
    <source>
        <strain evidence="6">CHK154-13316</strain>
    </source>
</reference>
<evidence type="ECO:0000256" key="2">
    <source>
        <dbReference type="ARBA" id="ARBA00037999"/>
    </source>
</evidence>
<keyword evidence="6" id="KW-0032">Aminotransferase</keyword>
<name>A0A921IAM7_9BACE</name>
<accession>A0A921IAM7</accession>
<gene>
    <name evidence="6" type="ORF">K8V07_21355</name>
</gene>
<dbReference type="CDD" id="cd00616">
    <property type="entry name" value="AHBA_syn"/>
    <property type="match status" value="1"/>
</dbReference>
<dbReference type="PIRSF" id="PIRSF000390">
    <property type="entry name" value="PLP_StrS"/>
    <property type="match status" value="1"/>
</dbReference>
<dbReference type="Gene3D" id="3.90.1150.10">
    <property type="entry name" value="Aspartate Aminotransferase, domain 1"/>
    <property type="match status" value="1"/>
</dbReference>
<evidence type="ECO:0000256" key="5">
    <source>
        <dbReference type="RuleBase" id="RU004508"/>
    </source>
</evidence>
<dbReference type="InterPro" id="IPR000653">
    <property type="entry name" value="DegT/StrS_aminotransferase"/>
</dbReference>
<evidence type="ECO:0000313" key="6">
    <source>
        <dbReference type="EMBL" id="HJG14455.1"/>
    </source>
</evidence>
<reference evidence="6" key="1">
    <citation type="journal article" date="2021" name="PeerJ">
        <title>Extensive microbial diversity within the chicken gut microbiome revealed by metagenomics and culture.</title>
        <authorList>
            <person name="Gilroy R."/>
            <person name="Ravi A."/>
            <person name="Getino M."/>
            <person name="Pursley I."/>
            <person name="Horton D.L."/>
            <person name="Alikhan N.F."/>
            <person name="Baker D."/>
            <person name="Gharbi K."/>
            <person name="Hall N."/>
            <person name="Watson M."/>
            <person name="Adriaenssens E.M."/>
            <person name="Foster-Nyarko E."/>
            <person name="Jarju S."/>
            <person name="Secka A."/>
            <person name="Antonio M."/>
            <person name="Oren A."/>
            <person name="Chaudhuri R.R."/>
            <person name="La Ragione R."/>
            <person name="Hildebrand F."/>
            <person name="Pallen M.J."/>
        </authorList>
    </citation>
    <scope>NUCLEOTIDE SEQUENCE</scope>
    <source>
        <strain evidence="6">CHK154-13316</strain>
    </source>
</reference>
<proteinExistence type="inferred from homology"/>
<dbReference type="AlphaFoldDB" id="A0A921IAM7"/>
<dbReference type="InterPro" id="IPR015424">
    <property type="entry name" value="PyrdxlP-dep_Trfase"/>
</dbReference>
<dbReference type="Proteomes" id="UP000747074">
    <property type="component" value="Unassembled WGS sequence"/>
</dbReference>
<feature type="modified residue" description="N6-(pyridoxal phosphate)lysine" evidence="4">
    <location>
        <position position="186"/>
    </location>
</feature>
<dbReference type="Pfam" id="PF01041">
    <property type="entry name" value="DegT_DnrJ_EryC1"/>
    <property type="match status" value="1"/>
</dbReference>
<dbReference type="GO" id="GO:0008483">
    <property type="term" value="F:transaminase activity"/>
    <property type="evidence" value="ECO:0007669"/>
    <property type="project" value="UniProtKB-KW"/>
</dbReference>
<dbReference type="InterPro" id="IPR015421">
    <property type="entry name" value="PyrdxlP-dep_Trfase_major"/>
</dbReference>